<organism evidence="1">
    <name type="scientific">Pieris brassicae granulosis virus</name>
    <name type="common">PbGV</name>
    <name type="synonym">Pieris brassicae granulovirus</name>
    <dbReference type="NCBI Taxonomy" id="10465"/>
    <lineage>
        <taxon>Viruses</taxon>
        <taxon>Viruses incertae sedis</taxon>
        <taxon>Naldaviricetes</taxon>
        <taxon>Lefavirales</taxon>
        <taxon>Baculoviridae</taxon>
        <taxon>Betabaculovirus</taxon>
        <taxon>Betabaculovirus arrapae</taxon>
    </lineage>
</organism>
<proteinExistence type="predicted"/>
<reference evidence="1" key="1">
    <citation type="submission" date="2019-11" db="EMBL/GenBank/DDBJ databases">
        <title>Studies on the baculoviruses infecting the caterpillars, Spilarctia obliqua Walker (Erebidae) and Pieris brassicae Linn. (Pieridae) (Insecta: Lepidoptera).</title>
        <authorList>
            <person name="Paul S."/>
            <person name="Arumugaperumal A."/>
            <person name="Sathiya Balasingh Thangapandi E.J.J."/>
            <person name="Sarjubala Devi H."/>
            <person name="Johnson T."/>
            <person name="Maisnam S."/>
            <person name="Krishnavel S."/>
            <person name="Soman Syamala S."/>
            <person name="Ramamoorthy S."/>
            <person name="Karthikeyan R."/>
            <person name="Subburaman C."/>
            <person name="Jeyaprakash R."/>
            <person name="Azhaguchamy M."/>
            <person name="Ramaiyer V."/>
            <person name="Sivasubramaniam S."/>
        </authorList>
    </citation>
    <scope>NUCLEOTIDE SEQUENCE</scope>
    <source>
        <strain evidence="1">Manipur</strain>
    </source>
</reference>
<protein>
    <submittedName>
        <fullName evidence="1">ORF78</fullName>
    </submittedName>
</protein>
<accession>A0A7G9U8U8</accession>
<organismHost>
    <name type="scientific">Pieris brassicae</name>
    <name type="common">White butterfly</name>
    <name type="synonym">Large white butterfly</name>
    <dbReference type="NCBI Taxonomy" id="7116"/>
</organismHost>
<dbReference type="InterPro" id="IPR007879">
    <property type="entry name" value="Baculo_p33"/>
</dbReference>
<dbReference type="Pfam" id="PF05214">
    <property type="entry name" value="Baculo_p33"/>
    <property type="match status" value="1"/>
</dbReference>
<dbReference type="EMBL" id="MN750576">
    <property type="protein sequence ID" value="QNN89529.1"/>
    <property type="molecule type" value="Genomic_DNA"/>
</dbReference>
<name>A0A7G9U8U8_GVPB</name>
<sequence>MLVETQTVLKYKQSFALFVYRMLDMTRMAPSPELKQVLKNEVHFCMIYCV</sequence>
<evidence type="ECO:0000313" key="1">
    <source>
        <dbReference type="EMBL" id="QNN89529.1"/>
    </source>
</evidence>